<organism evidence="2 3">
    <name type="scientific">Helicobacter cappadocius</name>
    <dbReference type="NCBI Taxonomy" id="3063998"/>
    <lineage>
        <taxon>Bacteria</taxon>
        <taxon>Pseudomonadati</taxon>
        <taxon>Campylobacterota</taxon>
        <taxon>Epsilonproteobacteria</taxon>
        <taxon>Campylobacterales</taxon>
        <taxon>Helicobacteraceae</taxon>
        <taxon>Helicobacter</taxon>
    </lineage>
</organism>
<evidence type="ECO:0000313" key="3">
    <source>
        <dbReference type="Proteomes" id="UP001177258"/>
    </source>
</evidence>
<evidence type="ECO:0000313" key="2">
    <source>
        <dbReference type="EMBL" id="MDP2538464.1"/>
    </source>
</evidence>
<dbReference type="EMBL" id="JAUYZK010000002">
    <property type="protein sequence ID" value="MDP2538464.1"/>
    <property type="molecule type" value="Genomic_DNA"/>
</dbReference>
<protein>
    <recommendedName>
        <fullName evidence="5">DUF177 domain-containing protein</fullName>
    </recommendedName>
</protein>
<dbReference type="Proteomes" id="UP001177258">
    <property type="component" value="Unassembled WGS sequence"/>
</dbReference>
<dbReference type="AlphaFoldDB" id="A0AA90PJT3"/>
<reference evidence="1" key="2">
    <citation type="submission" date="2023-07" db="EMBL/GenBank/DDBJ databases">
        <authorList>
            <person name="Aydin F."/>
            <person name="Tarhane S."/>
            <person name="Saticioglu I.B."/>
            <person name="Karakaya E."/>
            <person name="Abay S."/>
            <person name="Guran O."/>
            <person name="Bozkurt E."/>
            <person name="Uzum N."/>
            <person name="Olgun K."/>
            <person name="Jablonski D."/>
        </authorList>
    </citation>
    <scope>NUCLEOTIDE SEQUENCE</scope>
    <source>
        <strain evidence="1">Faydin-H75</strain>
    </source>
</reference>
<gene>
    <name evidence="1" type="ORF">Q5I04_01520</name>
    <name evidence="2" type="ORF">Q5I06_01520</name>
</gene>
<keyword evidence="4" id="KW-1185">Reference proteome</keyword>
<reference evidence="1 3" key="3">
    <citation type="journal article" date="2024" name="Syst. Appl. Microbiol.">
        <title>Helicobacter cappadocius sp. nov., from lizards: The first psychrotrophic Helicobacter species.</title>
        <authorList>
            <person name="Aydin F."/>
            <person name="Tarhane S."/>
            <person name="Karakaya E."/>
            <person name="Abay S."/>
            <person name="Kayman T."/>
            <person name="Guran O."/>
            <person name="Bozkurt E."/>
            <person name="Uzum N."/>
            <person name="Avci A."/>
            <person name="Olgun K."/>
            <person name="Jablonski D."/>
            <person name="Guran C."/>
            <person name="Burcin Saticioglu I."/>
        </authorList>
    </citation>
    <scope>NUCLEOTIDE SEQUENCE [LARGE SCALE GENOMIC DNA]</scope>
    <source>
        <strain evidence="1">Faydin-H75</strain>
        <strain evidence="3">faydin-H76</strain>
    </source>
</reference>
<evidence type="ECO:0000313" key="1">
    <source>
        <dbReference type="EMBL" id="MDO7252597.1"/>
    </source>
</evidence>
<dbReference type="Proteomes" id="UP001240777">
    <property type="component" value="Unassembled WGS sequence"/>
</dbReference>
<name>A0AA90PJT3_9HELI</name>
<comment type="caution">
    <text evidence="2">The sequence shown here is derived from an EMBL/GenBank/DDBJ whole genome shotgun (WGS) entry which is preliminary data.</text>
</comment>
<reference evidence="2 4" key="1">
    <citation type="submission" date="2023-07" db="EMBL/GenBank/DDBJ databases">
        <title>Unpublished Manusciprt.</title>
        <authorList>
            <person name="Aydin F."/>
            <person name="Tarhane S."/>
            <person name="Saticioglu I.B."/>
            <person name="Karakaya E."/>
            <person name="Abay S."/>
            <person name="Guran O."/>
            <person name="Bozkurt E."/>
            <person name="Uzum N."/>
            <person name="Olgun K."/>
            <person name="Jablonski D."/>
        </authorList>
    </citation>
    <scope>NUCLEOTIDE SEQUENCE</scope>
    <source>
        <strain evidence="4">faydin-H75</strain>
        <strain evidence="2">Faydin-H76</strain>
    </source>
</reference>
<evidence type="ECO:0000313" key="4">
    <source>
        <dbReference type="Proteomes" id="UP001240777"/>
    </source>
</evidence>
<sequence length="117" mass="13625">MRKITQLPKTFSITSDGIELKGQIYRKTSKIFQMEAILKGSLELICDISGDLFVKFFEQPLVLYISDGIWDIQSQNSRLDDFDIIEFFDGFVDVEYILQSEIESIKMDYHIKEEQGV</sequence>
<accession>A0AA90PJT3</accession>
<evidence type="ECO:0008006" key="5">
    <source>
        <dbReference type="Google" id="ProtNLM"/>
    </source>
</evidence>
<dbReference type="EMBL" id="JAUPEV010000002">
    <property type="protein sequence ID" value="MDO7252597.1"/>
    <property type="molecule type" value="Genomic_DNA"/>
</dbReference>
<proteinExistence type="predicted"/>